<evidence type="ECO:0000313" key="5">
    <source>
        <dbReference type="Proteomes" id="UP000830275"/>
    </source>
</evidence>
<dbReference type="GO" id="GO:0004518">
    <property type="term" value="F:nuclease activity"/>
    <property type="evidence" value="ECO:0007669"/>
    <property type="project" value="UniProtKB-KW"/>
</dbReference>
<evidence type="ECO:0000256" key="2">
    <source>
        <dbReference type="ARBA" id="ARBA00022801"/>
    </source>
</evidence>
<accession>A0AAE6R6W7</accession>
<dbReference type="EMBL" id="MN233792">
    <property type="protein sequence ID" value="QHB21724.1"/>
    <property type="molecule type" value="Genomic_DNA"/>
</dbReference>
<sequence length="244" mass="27939">MNIFMVNDMLMEVDFNFRRVRCVKYKNCPIFVQVHNVQSSLNETDCLPPVVHQYPNLSCSLKLPKTNANTLVKFVHFNEKNKTIRLESVKLDSSLYYTHHRKNNIYLFGLVPAAVYNYDKLNSLTKSVFIGSPIFDSNNKLLSFVTDHYLDVNSEKSDVVPKEILPVVGESYRLQSFFCLTGQVRIYNETDEVARNVVGINESSKIDINVVVCKNQVEVFIVYEGNTISYVKVKCKFAGSLLIV</sequence>
<keyword evidence="5" id="KW-1185">Reference proteome</keyword>
<proteinExistence type="predicted"/>
<evidence type="ECO:0000256" key="3">
    <source>
        <dbReference type="ARBA" id="ARBA00023932"/>
    </source>
</evidence>
<dbReference type="Proteomes" id="UP000830275">
    <property type="component" value="Segment"/>
</dbReference>
<evidence type="ECO:0000313" key="4">
    <source>
        <dbReference type="EMBL" id="QHB21724.1"/>
    </source>
</evidence>
<protein>
    <submittedName>
        <fullName evidence="4">P26-2</fullName>
    </submittedName>
</protein>
<reference evidence="4 5" key="1">
    <citation type="journal article" date="2019" name="Viruses">
        <title>Genome Analysis of a Novel Clade II.b Alphabaculovirus Obtained from Artaxa digramma.</title>
        <authorList>
            <person name="Li J."/>
            <person name="Duan X."/>
            <person name="Wang Q."/>
            <person name="Zhang L."/>
            <person name="Deng F."/>
            <person name="Wang H."/>
            <person name="Hu Z."/>
            <person name="Wang M."/>
            <person name="Wang J."/>
        </authorList>
    </citation>
    <scope>NUCLEOTIDE SEQUENCE [LARGE SCALE GENOMIC DNA]</scope>
    <source>
        <strain evidence="4 5">424</strain>
    </source>
</reference>
<dbReference type="GO" id="GO:0016787">
    <property type="term" value="F:hydrolase activity"/>
    <property type="evidence" value="ECO:0007669"/>
    <property type="project" value="UniProtKB-KW"/>
</dbReference>
<comment type="catalytic activity">
    <reaction evidence="3">
        <text>2',3'-cGAMP + H2O = Gp(2'-5')Ap(3') + H(+)</text>
        <dbReference type="Rhea" id="RHEA:59472"/>
        <dbReference type="ChEBI" id="CHEBI:15377"/>
        <dbReference type="ChEBI" id="CHEBI:15378"/>
        <dbReference type="ChEBI" id="CHEBI:143093"/>
        <dbReference type="ChEBI" id="CHEBI:143098"/>
    </reaction>
    <physiologicalReaction direction="left-to-right" evidence="3">
        <dbReference type="Rhea" id="RHEA:59473"/>
    </physiologicalReaction>
</comment>
<organism evidence="4 5">
    <name type="scientific">Artaxa digramma nucleopolyhedrovirus</name>
    <dbReference type="NCBI Taxonomy" id="3070910"/>
    <lineage>
        <taxon>Viruses</taxon>
        <taxon>Viruses incertae sedis</taxon>
        <taxon>Naldaviricetes</taxon>
        <taxon>Lefavirales</taxon>
        <taxon>Baculoviridae</taxon>
        <taxon>Alphabaculovirus</taxon>
        <taxon>Alphabaculovirus ardigrammae</taxon>
    </lineage>
</organism>
<name>A0AAE6R6W7_9ABAC</name>
<keyword evidence="1" id="KW-0540">Nuclease</keyword>
<gene>
    <name evidence="4" type="primary">P26-2</name>
    <name evidence="4" type="ORF">Eudi_ORF65</name>
</gene>
<dbReference type="InterPro" id="IPR006853">
    <property type="entry name" value="Poxin_vir"/>
</dbReference>
<keyword evidence="2" id="KW-0378">Hydrolase</keyword>
<dbReference type="Pfam" id="PF04766">
    <property type="entry name" value="Baculo_p26"/>
    <property type="match status" value="1"/>
</dbReference>
<evidence type="ECO:0000256" key="1">
    <source>
        <dbReference type="ARBA" id="ARBA00022722"/>
    </source>
</evidence>